<dbReference type="AlphaFoldDB" id="A0A143CD78"/>
<dbReference type="PROSITE" id="PS51257">
    <property type="entry name" value="PROKAR_LIPOPROTEIN"/>
    <property type="match status" value="1"/>
</dbReference>
<feature type="compositionally biased region" description="Basic and acidic residues" evidence="1">
    <location>
        <begin position="98"/>
        <end position="116"/>
    </location>
</feature>
<gene>
    <name evidence="3" type="ORF">A4E84_06565</name>
</gene>
<keyword evidence="4" id="KW-1185">Reference proteome</keyword>
<organism evidence="3 4">
    <name type="scientific">Streptomyces qaidamensis</name>
    <dbReference type="NCBI Taxonomy" id="1783515"/>
    <lineage>
        <taxon>Bacteria</taxon>
        <taxon>Bacillati</taxon>
        <taxon>Actinomycetota</taxon>
        <taxon>Actinomycetes</taxon>
        <taxon>Kitasatosporales</taxon>
        <taxon>Streptomycetaceae</taxon>
        <taxon>Streptomyces</taxon>
        <taxon>Streptomyces aurantiacus group</taxon>
    </lineage>
</organism>
<dbReference type="KEGG" id="stsi:A4E84_06565"/>
<feature type="signal peptide" evidence="2">
    <location>
        <begin position="1"/>
        <end position="20"/>
    </location>
</feature>
<name>A0A143CD78_9ACTN</name>
<proteinExistence type="predicted"/>
<dbReference type="STRING" id="1783515.A4E84_06565"/>
<evidence type="ECO:0008006" key="5">
    <source>
        <dbReference type="Google" id="ProtNLM"/>
    </source>
</evidence>
<dbReference type="Proteomes" id="UP000076096">
    <property type="component" value="Chromosome"/>
</dbReference>
<evidence type="ECO:0000256" key="2">
    <source>
        <dbReference type="SAM" id="SignalP"/>
    </source>
</evidence>
<evidence type="ECO:0000256" key="1">
    <source>
        <dbReference type="SAM" id="MobiDB-lite"/>
    </source>
</evidence>
<feature type="compositionally biased region" description="Basic and acidic residues" evidence="1">
    <location>
        <begin position="131"/>
        <end position="141"/>
    </location>
</feature>
<sequence length="174" mass="18431">MHRTTTTATLLLTVAVSALSGCTTTVSHPSAPGPSVAPSRPSAPEREDEAETQIVQAPAREALQLIEEASRRPEPAAPTARPAAPPAAAPEPGTQQPGHRDVRPRPARPAHPEPARRGPQRSHAGLPDVSESVRQDVERSVPNDNADVCALGRRYGGWRADSPEATICRDAYGR</sequence>
<protein>
    <recommendedName>
        <fullName evidence="5">Lipoprotein</fullName>
    </recommendedName>
</protein>
<accession>A0A143CD78</accession>
<dbReference type="EMBL" id="CP015098">
    <property type="protein sequence ID" value="AMW15219.1"/>
    <property type="molecule type" value="Genomic_DNA"/>
</dbReference>
<evidence type="ECO:0000313" key="3">
    <source>
        <dbReference type="EMBL" id="AMW15219.1"/>
    </source>
</evidence>
<keyword evidence="2" id="KW-0732">Signal</keyword>
<evidence type="ECO:0000313" key="4">
    <source>
        <dbReference type="Proteomes" id="UP000076096"/>
    </source>
</evidence>
<reference evidence="4" key="1">
    <citation type="submission" date="2016-04" db="EMBL/GenBank/DDBJ databases">
        <authorList>
            <person name="Zhang B."/>
        </authorList>
    </citation>
    <scope>NUCLEOTIDE SEQUENCE [LARGE SCALE GENOMIC DNA]</scope>
    <source>
        <strain evidence="4">S10</strain>
    </source>
</reference>
<feature type="chain" id="PRO_5038345973" description="Lipoprotein" evidence="2">
    <location>
        <begin position="21"/>
        <end position="174"/>
    </location>
</feature>
<feature type="region of interest" description="Disordered" evidence="1">
    <location>
        <begin position="24"/>
        <end position="148"/>
    </location>
</feature>
<dbReference type="RefSeq" id="WP_062931343.1">
    <property type="nucleotide sequence ID" value="NZ_CP015098.1"/>
</dbReference>